<dbReference type="KEGG" id="sus:Acid_3395"/>
<gene>
    <name evidence="1" type="ordered locus">Acid_3395</name>
</gene>
<dbReference type="HOGENOM" id="CLU_1651016_0_0_0"/>
<dbReference type="AlphaFoldDB" id="Q021L9"/>
<dbReference type="STRING" id="234267.Acid_3395"/>
<protein>
    <recommendedName>
        <fullName evidence="2">DinB-like domain-containing protein</fullName>
    </recommendedName>
</protein>
<sequence length="160" mass="18594">MSSNPQYRSRAVRAMVLLHEEHLRRFVHVWRLALEYSVSLPPTNDPAYASLEALGRHVLRAAGGYMIWMCEMLALPNPEIRTAPDPSAIVRDAEDYMEHVLERWRAPLREVPDDKLETPEYPSQWRTRYCIDSMLEHAVMHPIRHAFQLNELLAAHRDAG</sequence>
<evidence type="ECO:0000313" key="1">
    <source>
        <dbReference type="EMBL" id="ABJ84368.1"/>
    </source>
</evidence>
<dbReference type="InParanoid" id="Q021L9"/>
<dbReference type="SUPFAM" id="SSF109854">
    <property type="entry name" value="DinB/YfiT-like putative metalloenzymes"/>
    <property type="match status" value="1"/>
</dbReference>
<dbReference type="Gene3D" id="1.20.120.450">
    <property type="entry name" value="dinb family like domain"/>
    <property type="match status" value="1"/>
</dbReference>
<dbReference type="InterPro" id="IPR034660">
    <property type="entry name" value="DinB/YfiT-like"/>
</dbReference>
<accession>Q021L9</accession>
<evidence type="ECO:0008006" key="2">
    <source>
        <dbReference type="Google" id="ProtNLM"/>
    </source>
</evidence>
<name>Q021L9_SOLUE</name>
<dbReference type="OrthoDB" id="65635at2"/>
<reference evidence="1" key="1">
    <citation type="submission" date="2006-10" db="EMBL/GenBank/DDBJ databases">
        <title>Complete sequence of Solibacter usitatus Ellin6076.</title>
        <authorList>
            <consortium name="US DOE Joint Genome Institute"/>
            <person name="Copeland A."/>
            <person name="Lucas S."/>
            <person name="Lapidus A."/>
            <person name="Barry K."/>
            <person name="Detter J.C."/>
            <person name="Glavina del Rio T."/>
            <person name="Hammon N."/>
            <person name="Israni S."/>
            <person name="Dalin E."/>
            <person name="Tice H."/>
            <person name="Pitluck S."/>
            <person name="Thompson L.S."/>
            <person name="Brettin T."/>
            <person name="Bruce D."/>
            <person name="Han C."/>
            <person name="Tapia R."/>
            <person name="Gilna P."/>
            <person name="Schmutz J."/>
            <person name="Larimer F."/>
            <person name="Land M."/>
            <person name="Hauser L."/>
            <person name="Kyrpides N."/>
            <person name="Mikhailova N."/>
            <person name="Janssen P.H."/>
            <person name="Kuske C.R."/>
            <person name="Richardson P."/>
        </authorList>
    </citation>
    <scope>NUCLEOTIDE SEQUENCE</scope>
    <source>
        <strain evidence="1">Ellin6076</strain>
    </source>
</reference>
<dbReference type="eggNOG" id="ENOG50348Q9">
    <property type="taxonomic scope" value="Bacteria"/>
</dbReference>
<dbReference type="EMBL" id="CP000473">
    <property type="protein sequence ID" value="ABJ84368.1"/>
    <property type="molecule type" value="Genomic_DNA"/>
</dbReference>
<organism evidence="1">
    <name type="scientific">Solibacter usitatus (strain Ellin6076)</name>
    <dbReference type="NCBI Taxonomy" id="234267"/>
    <lineage>
        <taxon>Bacteria</taxon>
        <taxon>Pseudomonadati</taxon>
        <taxon>Acidobacteriota</taxon>
        <taxon>Terriglobia</taxon>
        <taxon>Bryobacterales</taxon>
        <taxon>Solibacteraceae</taxon>
        <taxon>Candidatus Solibacter</taxon>
    </lineage>
</organism>
<proteinExistence type="predicted"/>